<sequence length="241" mass="25767">MSRPTRIRSGNRLTTEQRPAKITSGYVPDAEGSALVETGNTVVMCAATVESKVPPWMRGKGTGWVTAEYSMLPRSTPERVRRERGKIGGRTQEIQRLIGRSLRSVTDLTALGEISILLDCDVLRADGGTRTASITGAYVALHEALSGLVKTGVVKSIPVKDQIAAISVGMVEGVAMLDLDYSEDSAADVDMNIVMTGNGEFVELQGSGEEATFSPDQLAEMLSLAETGIQNLLKVQRTALI</sequence>
<dbReference type="Gene3D" id="3.30.230.70">
    <property type="entry name" value="GHMP Kinase, N-terminal domain"/>
    <property type="match status" value="1"/>
</dbReference>
<evidence type="ECO:0000256" key="5">
    <source>
        <dbReference type="ARBA" id="ARBA00022884"/>
    </source>
</evidence>
<keyword evidence="4" id="KW-0819">tRNA processing</keyword>
<evidence type="ECO:0000259" key="6">
    <source>
        <dbReference type="Pfam" id="PF01138"/>
    </source>
</evidence>
<evidence type="ECO:0000256" key="1">
    <source>
        <dbReference type="ARBA" id="ARBA00006678"/>
    </source>
</evidence>
<dbReference type="AlphaFoldDB" id="A0A382EDT2"/>
<gene>
    <name evidence="8" type="ORF">METZ01_LOCUS201068</name>
</gene>
<dbReference type="SUPFAM" id="SSF55666">
    <property type="entry name" value="Ribonuclease PH domain 2-like"/>
    <property type="match status" value="1"/>
</dbReference>
<feature type="domain" description="Exoribonuclease phosphorolytic" evidence="7">
    <location>
        <begin position="161"/>
        <end position="227"/>
    </location>
</feature>
<dbReference type="FunFam" id="3.30.230.70:FF:000003">
    <property type="entry name" value="Ribonuclease PH"/>
    <property type="match status" value="1"/>
</dbReference>
<organism evidence="8">
    <name type="scientific">marine metagenome</name>
    <dbReference type="NCBI Taxonomy" id="408172"/>
    <lineage>
        <taxon>unclassified sequences</taxon>
        <taxon>metagenomes</taxon>
        <taxon>ecological metagenomes</taxon>
    </lineage>
</organism>
<feature type="domain" description="Exoribonuclease phosphorolytic" evidence="6">
    <location>
        <begin position="16"/>
        <end position="144"/>
    </location>
</feature>
<dbReference type="Pfam" id="PF01138">
    <property type="entry name" value="RNase_PH"/>
    <property type="match status" value="1"/>
</dbReference>
<dbReference type="InterPro" id="IPR050080">
    <property type="entry name" value="RNase_PH"/>
</dbReference>
<dbReference type="GO" id="GO:0000049">
    <property type="term" value="F:tRNA binding"/>
    <property type="evidence" value="ECO:0007669"/>
    <property type="project" value="UniProtKB-KW"/>
</dbReference>
<evidence type="ECO:0000259" key="7">
    <source>
        <dbReference type="Pfam" id="PF03725"/>
    </source>
</evidence>
<dbReference type="InterPro" id="IPR001247">
    <property type="entry name" value="ExoRNase_PH_dom1"/>
</dbReference>
<dbReference type="InterPro" id="IPR015847">
    <property type="entry name" value="ExoRNase_PH_dom2"/>
</dbReference>
<dbReference type="Pfam" id="PF03725">
    <property type="entry name" value="RNase_PH_C"/>
    <property type="match status" value="1"/>
</dbReference>
<reference evidence="8" key="1">
    <citation type="submission" date="2018-05" db="EMBL/GenBank/DDBJ databases">
        <authorList>
            <person name="Lanie J.A."/>
            <person name="Ng W.-L."/>
            <person name="Kazmierczak K.M."/>
            <person name="Andrzejewski T.M."/>
            <person name="Davidsen T.M."/>
            <person name="Wayne K.J."/>
            <person name="Tettelin H."/>
            <person name="Glass J.I."/>
            <person name="Rusch D."/>
            <person name="Podicherti R."/>
            <person name="Tsui H.-C.T."/>
            <person name="Winkler M.E."/>
        </authorList>
    </citation>
    <scope>NUCLEOTIDE SEQUENCE</scope>
</reference>
<dbReference type="InterPro" id="IPR027408">
    <property type="entry name" value="PNPase/RNase_PH_dom_sf"/>
</dbReference>
<dbReference type="CDD" id="cd11362">
    <property type="entry name" value="RNase_PH_bact"/>
    <property type="match status" value="1"/>
</dbReference>
<evidence type="ECO:0000256" key="4">
    <source>
        <dbReference type="ARBA" id="ARBA00022694"/>
    </source>
</evidence>
<dbReference type="PANTHER" id="PTHR11953:SF0">
    <property type="entry name" value="EXOSOME COMPLEX COMPONENT RRP41"/>
    <property type="match status" value="1"/>
</dbReference>
<dbReference type="PANTHER" id="PTHR11953">
    <property type="entry name" value="EXOSOME COMPLEX COMPONENT"/>
    <property type="match status" value="1"/>
</dbReference>
<dbReference type="InterPro" id="IPR002381">
    <property type="entry name" value="RNase_PH_bac-type"/>
</dbReference>
<dbReference type="NCBIfam" id="TIGR01966">
    <property type="entry name" value="RNasePH"/>
    <property type="match status" value="1"/>
</dbReference>
<accession>A0A382EDT2</accession>
<keyword evidence="3" id="KW-0820">tRNA-binding</keyword>
<dbReference type="GO" id="GO:0016075">
    <property type="term" value="P:rRNA catabolic process"/>
    <property type="evidence" value="ECO:0007669"/>
    <property type="project" value="TreeGrafter"/>
</dbReference>
<evidence type="ECO:0000313" key="8">
    <source>
        <dbReference type="EMBL" id="SVB48214.1"/>
    </source>
</evidence>
<dbReference type="InterPro" id="IPR036345">
    <property type="entry name" value="ExoRNase_PH_dom2_sf"/>
</dbReference>
<dbReference type="GO" id="GO:0009022">
    <property type="term" value="F:tRNA nucleotidyltransferase activity"/>
    <property type="evidence" value="ECO:0007669"/>
    <property type="project" value="InterPro"/>
</dbReference>
<dbReference type="InterPro" id="IPR020568">
    <property type="entry name" value="Ribosomal_Su5_D2-typ_SF"/>
</dbReference>
<dbReference type="EMBL" id="UINC01043748">
    <property type="protein sequence ID" value="SVB48214.1"/>
    <property type="molecule type" value="Genomic_DNA"/>
</dbReference>
<proteinExistence type="inferred from homology"/>
<keyword evidence="5" id="KW-0694">RNA-binding</keyword>
<dbReference type="GO" id="GO:0006364">
    <property type="term" value="P:rRNA processing"/>
    <property type="evidence" value="ECO:0007669"/>
    <property type="project" value="UniProtKB-KW"/>
</dbReference>
<dbReference type="GO" id="GO:0008033">
    <property type="term" value="P:tRNA processing"/>
    <property type="evidence" value="ECO:0007669"/>
    <property type="project" value="UniProtKB-KW"/>
</dbReference>
<comment type="similarity">
    <text evidence="1">Belongs to the RNase PH family.</text>
</comment>
<keyword evidence="2" id="KW-0698">rRNA processing</keyword>
<protein>
    <submittedName>
        <fullName evidence="8">Uncharacterized protein</fullName>
    </submittedName>
</protein>
<dbReference type="SUPFAM" id="SSF54211">
    <property type="entry name" value="Ribosomal protein S5 domain 2-like"/>
    <property type="match status" value="1"/>
</dbReference>
<evidence type="ECO:0000256" key="2">
    <source>
        <dbReference type="ARBA" id="ARBA00022552"/>
    </source>
</evidence>
<evidence type="ECO:0000256" key="3">
    <source>
        <dbReference type="ARBA" id="ARBA00022555"/>
    </source>
</evidence>
<dbReference type="HAMAP" id="MF_00564">
    <property type="entry name" value="RNase_PH"/>
    <property type="match status" value="1"/>
</dbReference>
<name>A0A382EDT2_9ZZZZ</name>